<keyword evidence="2" id="KW-1133">Transmembrane helix</keyword>
<organism evidence="3 4">
    <name type="scientific">candidate division WOR_3 bacterium SM23_42</name>
    <dbReference type="NCBI Taxonomy" id="1703779"/>
    <lineage>
        <taxon>Bacteria</taxon>
        <taxon>Bacteria division WOR-3</taxon>
    </lineage>
</organism>
<dbReference type="Proteomes" id="UP000051373">
    <property type="component" value="Unassembled WGS sequence"/>
</dbReference>
<gene>
    <name evidence="3" type="ORF">AMJ83_05440</name>
</gene>
<protein>
    <submittedName>
        <fullName evidence="3">Uncharacterized protein</fullName>
    </submittedName>
</protein>
<keyword evidence="2" id="KW-0472">Membrane</keyword>
<comment type="caution">
    <text evidence="3">The sequence shown here is derived from an EMBL/GenBank/DDBJ whole genome shotgun (WGS) entry which is preliminary data.</text>
</comment>
<keyword evidence="2" id="KW-0812">Transmembrane</keyword>
<dbReference type="STRING" id="1703779.AMJ83_05440"/>
<name>A0A0S8FUE0_UNCW3</name>
<evidence type="ECO:0000256" key="1">
    <source>
        <dbReference type="SAM" id="Coils"/>
    </source>
</evidence>
<accession>A0A0S8FUE0</accession>
<feature type="coiled-coil region" evidence="1">
    <location>
        <begin position="17"/>
        <end position="58"/>
    </location>
</feature>
<sequence>MRALVIFISVIIYLFVLVFIESELVKIEVRMEELKNRAIALRNRKKQLESELIDIANLANIEASAKAMGFVFPDDDDVLGVVE</sequence>
<reference evidence="3 4" key="1">
    <citation type="journal article" date="2015" name="Microbiome">
        <title>Genomic resolution of linkages in carbon, nitrogen, and sulfur cycling among widespread estuary sediment bacteria.</title>
        <authorList>
            <person name="Baker B.J."/>
            <person name="Lazar C.S."/>
            <person name="Teske A.P."/>
            <person name="Dick G.J."/>
        </authorList>
    </citation>
    <scope>NUCLEOTIDE SEQUENCE [LARGE SCALE GENOMIC DNA]</scope>
    <source>
        <strain evidence="3">SM23_42</strain>
    </source>
</reference>
<dbReference type="EMBL" id="LJUJ01000008">
    <property type="protein sequence ID" value="KPK63889.1"/>
    <property type="molecule type" value="Genomic_DNA"/>
</dbReference>
<dbReference type="AlphaFoldDB" id="A0A0S8FUE0"/>
<keyword evidence="1" id="KW-0175">Coiled coil</keyword>
<evidence type="ECO:0000256" key="2">
    <source>
        <dbReference type="SAM" id="Phobius"/>
    </source>
</evidence>
<feature type="transmembrane region" description="Helical" evidence="2">
    <location>
        <begin position="6"/>
        <end position="25"/>
    </location>
</feature>
<proteinExistence type="predicted"/>
<evidence type="ECO:0000313" key="4">
    <source>
        <dbReference type="Proteomes" id="UP000051373"/>
    </source>
</evidence>
<evidence type="ECO:0000313" key="3">
    <source>
        <dbReference type="EMBL" id="KPK63889.1"/>
    </source>
</evidence>